<dbReference type="GO" id="GO:0004534">
    <property type="term" value="F:5'-3' RNA exonuclease activity"/>
    <property type="evidence" value="ECO:0007669"/>
    <property type="project" value="TreeGrafter"/>
</dbReference>
<dbReference type="SUPFAM" id="SSF89550">
    <property type="entry name" value="PHP domain-like"/>
    <property type="match status" value="1"/>
</dbReference>
<accession>A0A844G3B7</accession>
<dbReference type="Proteomes" id="UP000435649">
    <property type="component" value="Unassembled WGS sequence"/>
</dbReference>
<evidence type="ECO:0000313" key="3">
    <source>
        <dbReference type="Proteomes" id="UP000435649"/>
    </source>
</evidence>
<evidence type="ECO:0000313" key="2">
    <source>
        <dbReference type="EMBL" id="MST97131.1"/>
    </source>
</evidence>
<dbReference type="InterPro" id="IPR003141">
    <property type="entry name" value="Pol/His_phosphatase_N"/>
</dbReference>
<comment type="caution">
    <text evidence="2">The sequence shown here is derived from an EMBL/GenBank/DDBJ whole genome shotgun (WGS) entry which is preliminary data.</text>
</comment>
<dbReference type="Pfam" id="PF02811">
    <property type="entry name" value="PHP"/>
    <property type="match status" value="1"/>
</dbReference>
<dbReference type="InterPro" id="IPR004013">
    <property type="entry name" value="PHP_dom"/>
</dbReference>
<name>A0A844G3B7_9BACT</name>
<dbReference type="CDD" id="cd07438">
    <property type="entry name" value="PHP_HisPPase_AMP"/>
    <property type="match status" value="1"/>
</dbReference>
<dbReference type="GO" id="GO:0035312">
    <property type="term" value="F:5'-3' DNA exonuclease activity"/>
    <property type="evidence" value="ECO:0007669"/>
    <property type="project" value="TreeGrafter"/>
</dbReference>
<keyword evidence="3" id="KW-1185">Reference proteome</keyword>
<proteinExistence type="predicted"/>
<feature type="domain" description="Polymerase/histidinol phosphatase N-terminal" evidence="1">
    <location>
        <begin position="8"/>
        <end position="74"/>
    </location>
</feature>
<gene>
    <name evidence="2" type="ORF">FYJ85_08755</name>
</gene>
<organism evidence="2 3">
    <name type="scientific">Victivallis lenta</name>
    <dbReference type="NCBI Taxonomy" id="2606640"/>
    <lineage>
        <taxon>Bacteria</taxon>
        <taxon>Pseudomonadati</taxon>
        <taxon>Lentisphaerota</taxon>
        <taxon>Lentisphaeria</taxon>
        <taxon>Victivallales</taxon>
        <taxon>Victivallaceae</taxon>
        <taxon>Victivallis</taxon>
    </lineage>
</organism>
<dbReference type="PANTHER" id="PTHR42924:SF3">
    <property type="entry name" value="POLYMERASE_HISTIDINOL PHOSPHATASE N-TERMINAL DOMAIN-CONTAINING PROTEIN"/>
    <property type="match status" value="1"/>
</dbReference>
<dbReference type="AlphaFoldDB" id="A0A844G3B7"/>
<dbReference type="InterPro" id="IPR052018">
    <property type="entry name" value="PHP_domain"/>
</dbReference>
<dbReference type="InterPro" id="IPR016195">
    <property type="entry name" value="Pol/histidinol_Pase-like"/>
</dbReference>
<protein>
    <submittedName>
        <fullName evidence="2">PHP domain-containing protein</fullName>
    </submittedName>
</protein>
<dbReference type="PANTHER" id="PTHR42924">
    <property type="entry name" value="EXONUCLEASE"/>
    <property type="match status" value="1"/>
</dbReference>
<dbReference type="Gene3D" id="3.20.20.140">
    <property type="entry name" value="Metal-dependent hydrolases"/>
    <property type="match status" value="1"/>
</dbReference>
<evidence type="ECO:0000259" key="1">
    <source>
        <dbReference type="SMART" id="SM00481"/>
    </source>
</evidence>
<reference evidence="2 3" key="1">
    <citation type="submission" date="2019-08" db="EMBL/GenBank/DDBJ databases">
        <title>In-depth cultivation of the pig gut microbiome towards novel bacterial diversity and tailored functional studies.</title>
        <authorList>
            <person name="Wylensek D."/>
            <person name="Hitch T.C.A."/>
            <person name="Clavel T."/>
        </authorList>
    </citation>
    <scope>NUCLEOTIDE SEQUENCE [LARGE SCALE GENOMIC DNA]</scope>
    <source>
        <strain evidence="2 3">BBE-744-WT-12</strain>
    </source>
</reference>
<dbReference type="Gene3D" id="1.10.150.650">
    <property type="match status" value="1"/>
</dbReference>
<dbReference type="SMART" id="SM00481">
    <property type="entry name" value="POLIIIAc"/>
    <property type="match status" value="1"/>
</dbReference>
<dbReference type="EMBL" id="VUNS01000007">
    <property type="protein sequence ID" value="MST97131.1"/>
    <property type="molecule type" value="Genomic_DNA"/>
</dbReference>
<dbReference type="RefSeq" id="WP_106054250.1">
    <property type="nucleotide sequence ID" value="NZ_DBFCGB010000095.1"/>
</dbReference>
<sequence>MFSRMRYIDLHVHSRSSDGSDTPAALAALAAESGLAAVALTDHDTVGGVPEFLEAARAFPQLEAIAGVEISTAFSSRELHIVGLFVDHANPQLGEFLGEMRRNREIRNEAIRIKLNSLGYPLTWDHPALAAAGDTASVGRPHFARALMENYGFPTMQSVFDKLLKRGCPAYVQRTLPDPVRAFEAIHAAGGVTVWAHPVYRERNERAWARRVMKRFAPLGLDAVEGYYSLFGPHETELVTELAAAYRLALSGGSDYHGLNSPNLRIGVGAGGLRVPESLLAPLKERLPKSH</sequence>